<dbReference type="InterPro" id="IPR011009">
    <property type="entry name" value="Kinase-like_dom_sf"/>
</dbReference>
<reference evidence="3 4" key="1">
    <citation type="journal article" date="2023" name="G3 (Bethesda)">
        <title>A chromosome-length genome assembly and annotation of blackberry (Rubus argutus, cv. 'Hillquist').</title>
        <authorList>
            <person name="Bruna T."/>
            <person name="Aryal R."/>
            <person name="Dudchenko O."/>
            <person name="Sargent D.J."/>
            <person name="Mead D."/>
            <person name="Buti M."/>
            <person name="Cavallini A."/>
            <person name="Hytonen T."/>
            <person name="Andres J."/>
            <person name="Pham M."/>
            <person name="Weisz D."/>
            <person name="Mascagni F."/>
            <person name="Usai G."/>
            <person name="Natali L."/>
            <person name="Bassil N."/>
            <person name="Fernandez G.E."/>
            <person name="Lomsadze A."/>
            <person name="Armour M."/>
            <person name="Olukolu B."/>
            <person name="Poorten T."/>
            <person name="Britton C."/>
            <person name="Davik J."/>
            <person name="Ashrafi H."/>
            <person name="Aiden E.L."/>
            <person name="Borodovsky M."/>
            <person name="Worthington M."/>
        </authorList>
    </citation>
    <scope>NUCLEOTIDE SEQUENCE [LARGE SCALE GENOMIC DNA]</scope>
    <source>
        <strain evidence="3">PI 553951</strain>
    </source>
</reference>
<dbReference type="PANTHER" id="PTHR44329:SF228">
    <property type="entry name" value="KINASE-LIKE PROTEIN"/>
    <property type="match status" value="1"/>
</dbReference>
<dbReference type="PANTHER" id="PTHR44329">
    <property type="entry name" value="SERINE/THREONINE-PROTEIN KINASE TNNI3K-RELATED"/>
    <property type="match status" value="1"/>
</dbReference>
<dbReference type="SMART" id="SM00219">
    <property type="entry name" value="TyrKc"/>
    <property type="match status" value="1"/>
</dbReference>
<dbReference type="InterPro" id="IPR001245">
    <property type="entry name" value="Ser-Thr/Tyr_kinase_cat_dom"/>
</dbReference>
<protein>
    <recommendedName>
        <fullName evidence="2">Tyrosine-protein kinase catalytic domain-containing protein</fullName>
    </recommendedName>
</protein>
<feature type="region of interest" description="Disordered" evidence="1">
    <location>
        <begin position="220"/>
        <end position="268"/>
    </location>
</feature>
<evidence type="ECO:0000313" key="4">
    <source>
        <dbReference type="Proteomes" id="UP001457282"/>
    </source>
</evidence>
<feature type="domain" description="Tyrosine-protein kinase catalytic" evidence="2">
    <location>
        <begin position="148"/>
        <end position="355"/>
    </location>
</feature>
<keyword evidence="4" id="KW-1185">Reference proteome</keyword>
<feature type="compositionally biased region" description="Polar residues" evidence="1">
    <location>
        <begin position="248"/>
        <end position="258"/>
    </location>
</feature>
<sequence>MNDQLCNPLPWSTGPALSVASLRAVLAAIPKSQKGAVYIDTGGLYEIGSNSPADETEIEKLDERASNLRKELVNKSACIDFLIDQLRDLVTDILDVSCIGCIMPGTTSSVFKRKSRLFKLKIPTENSPLRVVFPGSTRTSEVPLWFDRWKDGIGNRFDCEISIKISENLKWEKIGLAAEVDDQKGGSSPQPYYMRRVQFRENLDSAIMPKSSGVHLVCQQSKDDEYSSNKVGGGRVEPTEQRRHRGANDTSVLESENPQQKKHRGPNSMFWNLDGKPYNRRCDVYSFGICLWEMYCCDMPYPDLSFADVSSAVVRQNLRPEIPGCCPSSLANVMKKCWDGNANKRPEMDEVVRMLEAIDTSKGVGMIPEDKTPSCICFAPARGPSTCYPYMYPARLHQNNYDSCLKDD</sequence>
<proteinExistence type="predicted"/>
<dbReference type="InterPro" id="IPR051681">
    <property type="entry name" value="Ser/Thr_Kinases-Pseudokinases"/>
</dbReference>
<dbReference type="Pfam" id="PF07714">
    <property type="entry name" value="PK_Tyr_Ser-Thr"/>
    <property type="match status" value="1"/>
</dbReference>
<dbReference type="GO" id="GO:0004674">
    <property type="term" value="F:protein serine/threonine kinase activity"/>
    <property type="evidence" value="ECO:0007669"/>
    <property type="project" value="TreeGrafter"/>
</dbReference>
<dbReference type="Gene3D" id="1.10.510.10">
    <property type="entry name" value="Transferase(Phosphotransferase) domain 1"/>
    <property type="match status" value="1"/>
</dbReference>
<dbReference type="InterPro" id="IPR020635">
    <property type="entry name" value="Tyr_kinase_cat_dom"/>
</dbReference>
<dbReference type="GO" id="GO:0004713">
    <property type="term" value="F:protein tyrosine kinase activity"/>
    <property type="evidence" value="ECO:0007669"/>
    <property type="project" value="InterPro"/>
</dbReference>
<evidence type="ECO:0000256" key="1">
    <source>
        <dbReference type="SAM" id="MobiDB-lite"/>
    </source>
</evidence>
<comment type="caution">
    <text evidence="3">The sequence shown here is derived from an EMBL/GenBank/DDBJ whole genome shotgun (WGS) entry which is preliminary data.</text>
</comment>
<name>A0AAW1X3J4_RUBAR</name>
<dbReference type="SUPFAM" id="SSF56112">
    <property type="entry name" value="Protein kinase-like (PK-like)"/>
    <property type="match status" value="1"/>
</dbReference>
<evidence type="ECO:0000259" key="2">
    <source>
        <dbReference type="SMART" id="SM00219"/>
    </source>
</evidence>
<gene>
    <name evidence="3" type="ORF">M0R45_018181</name>
</gene>
<accession>A0AAW1X3J4</accession>
<dbReference type="Proteomes" id="UP001457282">
    <property type="component" value="Unassembled WGS sequence"/>
</dbReference>
<organism evidence="3 4">
    <name type="scientific">Rubus argutus</name>
    <name type="common">Southern blackberry</name>
    <dbReference type="NCBI Taxonomy" id="59490"/>
    <lineage>
        <taxon>Eukaryota</taxon>
        <taxon>Viridiplantae</taxon>
        <taxon>Streptophyta</taxon>
        <taxon>Embryophyta</taxon>
        <taxon>Tracheophyta</taxon>
        <taxon>Spermatophyta</taxon>
        <taxon>Magnoliopsida</taxon>
        <taxon>eudicotyledons</taxon>
        <taxon>Gunneridae</taxon>
        <taxon>Pentapetalae</taxon>
        <taxon>rosids</taxon>
        <taxon>fabids</taxon>
        <taxon>Rosales</taxon>
        <taxon>Rosaceae</taxon>
        <taxon>Rosoideae</taxon>
        <taxon>Rosoideae incertae sedis</taxon>
        <taxon>Rubus</taxon>
    </lineage>
</organism>
<evidence type="ECO:0000313" key="3">
    <source>
        <dbReference type="EMBL" id="KAK9930876.1"/>
    </source>
</evidence>
<dbReference type="EMBL" id="JBEDUW010000004">
    <property type="protein sequence ID" value="KAK9930876.1"/>
    <property type="molecule type" value="Genomic_DNA"/>
</dbReference>
<dbReference type="GO" id="GO:0005886">
    <property type="term" value="C:plasma membrane"/>
    <property type="evidence" value="ECO:0007669"/>
    <property type="project" value="TreeGrafter"/>
</dbReference>
<dbReference type="AlphaFoldDB" id="A0AAW1X3J4"/>